<accession>A0A1X6ZG51</accession>
<proteinExistence type="predicted"/>
<dbReference type="CDD" id="cd00081">
    <property type="entry name" value="Hint"/>
    <property type="match status" value="1"/>
</dbReference>
<name>A0A1X6ZG51_9RHOB</name>
<evidence type="ECO:0000259" key="1">
    <source>
        <dbReference type="Pfam" id="PF13403"/>
    </source>
</evidence>
<evidence type="ECO:0000313" key="3">
    <source>
        <dbReference type="Proteomes" id="UP000193061"/>
    </source>
</evidence>
<gene>
    <name evidence="2" type="ORF">ROA7450_02484</name>
</gene>
<feature type="domain" description="Hedgehog/Intein (Hint)" evidence="1">
    <location>
        <begin position="155"/>
        <end position="291"/>
    </location>
</feature>
<dbReference type="AlphaFoldDB" id="A0A1X6ZG51"/>
<evidence type="ECO:0000313" key="2">
    <source>
        <dbReference type="EMBL" id="SLN50192.1"/>
    </source>
</evidence>
<dbReference type="Proteomes" id="UP000193061">
    <property type="component" value="Unassembled WGS sequence"/>
</dbReference>
<dbReference type="SUPFAM" id="SSF51294">
    <property type="entry name" value="Hedgehog/intein (Hint) domain"/>
    <property type="match status" value="1"/>
</dbReference>
<dbReference type="Pfam" id="PF13403">
    <property type="entry name" value="Hint_2"/>
    <property type="match status" value="1"/>
</dbReference>
<keyword evidence="3" id="KW-1185">Reference proteome</keyword>
<dbReference type="EMBL" id="FWFX01000007">
    <property type="protein sequence ID" value="SLN50192.1"/>
    <property type="molecule type" value="Genomic_DNA"/>
</dbReference>
<protein>
    <recommendedName>
        <fullName evidence="1">Hedgehog/Intein (Hint) domain-containing protein</fullName>
    </recommendedName>
</protein>
<dbReference type="InterPro" id="IPR036844">
    <property type="entry name" value="Hint_dom_sf"/>
</dbReference>
<reference evidence="2 3" key="1">
    <citation type="submission" date="2017-03" db="EMBL/GenBank/DDBJ databases">
        <authorList>
            <person name="Afonso C.L."/>
            <person name="Miller P.J."/>
            <person name="Scott M.A."/>
            <person name="Spackman E."/>
            <person name="Goraichik I."/>
            <person name="Dimitrov K.M."/>
            <person name="Suarez D.L."/>
            <person name="Swayne D.E."/>
        </authorList>
    </citation>
    <scope>NUCLEOTIDE SEQUENCE [LARGE SCALE GENOMIC DNA]</scope>
    <source>
        <strain evidence="2 3">CECT 7450</strain>
    </source>
</reference>
<organism evidence="2 3">
    <name type="scientific">Roseovarius albus</name>
    <dbReference type="NCBI Taxonomy" id="1247867"/>
    <lineage>
        <taxon>Bacteria</taxon>
        <taxon>Pseudomonadati</taxon>
        <taxon>Pseudomonadota</taxon>
        <taxon>Alphaproteobacteria</taxon>
        <taxon>Rhodobacterales</taxon>
        <taxon>Roseobacteraceae</taxon>
        <taxon>Roseovarius</taxon>
    </lineage>
</organism>
<dbReference type="InterPro" id="IPR028992">
    <property type="entry name" value="Hedgehog/Intein_dom"/>
</dbReference>
<sequence length="342" mass="37512">MCKALIRMNYSTHNPKQALPVYRSKDFFVVAGANVGDPISFANELDLDDTYELGTNATLSQLNLSTDGELNFKVSADSALGQPGAQVCMDSCLTLMCATGNVIEALIWVEVDAQGHIAEIYVMPLAPFITKTGYTLIGIDRDKAIRKFAELSCVSFARDTRITLASGAQKSVQDLKAGDRVLTRYDGVQPIRWIGQTTVRAAGEFAPVRIKAGALHNSNDLIVSPDHRLFIYQRSDTIGAGRAEILVRARHLINGTTVVQHDGGFIEYFQLLFDEHQIIFAEGIAAETLMMDPRTRAALPADLDDALPCAVHEHRPHLDFEIAKDLLSHPDAANMLKRASTM</sequence>
<dbReference type="Gene3D" id="2.170.16.10">
    <property type="entry name" value="Hedgehog/Intein (Hint) domain"/>
    <property type="match status" value="1"/>
</dbReference>